<dbReference type="GO" id="GO:0004312">
    <property type="term" value="F:fatty acid synthase activity"/>
    <property type="evidence" value="ECO:0007669"/>
    <property type="project" value="InterPro"/>
</dbReference>
<reference evidence="3 4" key="1">
    <citation type="submission" date="2017-08" db="EMBL/GenBank/DDBJ databases">
        <title>Infants hospitalized years apart are colonized by the same room-sourced microbial strains.</title>
        <authorList>
            <person name="Brooks B."/>
            <person name="Olm M.R."/>
            <person name="Firek B.A."/>
            <person name="Baker R."/>
            <person name="Thomas B.C."/>
            <person name="Morowitz M.J."/>
            <person name="Banfield J.F."/>
        </authorList>
    </citation>
    <scope>NUCLEOTIDE SEQUENCE [LARGE SCALE GENOMIC DNA]</scope>
    <source>
        <strain evidence="3">S2_005_003_R2_43</strain>
    </source>
</reference>
<evidence type="ECO:0000313" key="3">
    <source>
        <dbReference type="EMBL" id="PZQ16275.1"/>
    </source>
</evidence>
<dbReference type="Proteomes" id="UP000249577">
    <property type="component" value="Unassembled WGS sequence"/>
</dbReference>
<dbReference type="GO" id="GO:0019171">
    <property type="term" value="F:(3R)-hydroxyacyl-[acyl-carrier-protein] dehydratase activity"/>
    <property type="evidence" value="ECO:0007669"/>
    <property type="project" value="TreeGrafter"/>
</dbReference>
<dbReference type="PRINTS" id="PR01483">
    <property type="entry name" value="FASYNTHASE"/>
</dbReference>
<dbReference type="SUPFAM" id="SSF54637">
    <property type="entry name" value="Thioesterase/thiol ester dehydrase-isomerase"/>
    <property type="match status" value="1"/>
</dbReference>
<feature type="domain" description="MaoC-like" evidence="2">
    <location>
        <begin position="30"/>
        <end position="126"/>
    </location>
</feature>
<proteinExistence type="predicted"/>
<dbReference type="InterPro" id="IPR003965">
    <property type="entry name" value="Fatty_acid_synthase"/>
</dbReference>
<evidence type="ECO:0000313" key="4">
    <source>
        <dbReference type="Proteomes" id="UP000249577"/>
    </source>
</evidence>
<dbReference type="Gene3D" id="3.10.129.10">
    <property type="entry name" value="Hotdog Thioesterase"/>
    <property type="match status" value="1"/>
</dbReference>
<dbReference type="EMBL" id="QFPN01000004">
    <property type="protein sequence ID" value="PZQ16275.1"/>
    <property type="molecule type" value="Genomic_DNA"/>
</dbReference>
<evidence type="ECO:0000259" key="2">
    <source>
        <dbReference type="Pfam" id="PF01575"/>
    </source>
</evidence>
<dbReference type="FunFam" id="3.10.129.10:FF:000042">
    <property type="entry name" value="MaoC domain protein dehydratase"/>
    <property type="match status" value="1"/>
</dbReference>
<evidence type="ECO:0000256" key="1">
    <source>
        <dbReference type="ARBA" id="ARBA00023239"/>
    </source>
</evidence>
<dbReference type="InterPro" id="IPR050965">
    <property type="entry name" value="UPF0336/Enoyl-CoA_hydratase"/>
</dbReference>
<sequence length="161" mass="17345">MTAALQTSDDDPHRHGPQLAFEDLEVGQQAEIRQLVSEDTVRNFAALTGDTNPVHLSEAYAANTRFGGRIAHGLFTASLISAVFGTKLPGPGAIYLSQTLKFRAPVFIGDEVVAQVEITALDPARQRATFFCTCTVGEKTVLDGEAQIMVPTRDEIEAELA</sequence>
<dbReference type="CDD" id="cd03449">
    <property type="entry name" value="R_hydratase"/>
    <property type="match status" value="1"/>
</dbReference>
<keyword evidence="1" id="KW-0456">Lyase</keyword>
<comment type="caution">
    <text evidence="3">The sequence shown here is derived from an EMBL/GenBank/DDBJ whole genome shotgun (WGS) entry which is preliminary data.</text>
</comment>
<dbReference type="GO" id="GO:0005835">
    <property type="term" value="C:fatty acid synthase complex"/>
    <property type="evidence" value="ECO:0007669"/>
    <property type="project" value="InterPro"/>
</dbReference>
<dbReference type="Pfam" id="PF01575">
    <property type="entry name" value="MaoC_dehydratas"/>
    <property type="match status" value="1"/>
</dbReference>
<dbReference type="PANTHER" id="PTHR43437:SF3">
    <property type="entry name" value="HYDROXYACYL-THIOESTER DEHYDRATASE TYPE 2, MITOCHONDRIAL"/>
    <property type="match status" value="1"/>
</dbReference>
<dbReference type="GO" id="GO:0006633">
    <property type="term" value="P:fatty acid biosynthetic process"/>
    <property type="evidence" value="ECO:0007669"/>
    <property type="project" value="InterPro"/>
</dbReference>
<name>A0A2W5KMW6_ANCNO</name>
<dbReference type="PANTHER" id="PTHR43437">
    <property type="entry name" value="HYDROXYACYL-THIOESTER DEHYDRATASE TYPE 2, MITOCHONDRIAL-RELATED"/>
    <property type="match status" value="1"/>
</dbReference>
<organism evidence="3 4">
    <name type="scientific">Ancylobacter novellus</name>
    <name type="common">Thiobacillus novellus</name>
    <dbReference type="NCBI Taxonomy" id="921"/>
    <lineage>
        <taxon>Bacteria</taxon>
        <taxon>Pseudomonadati</taxon>
        <taxon>Pseudomonadota</taxon>
        <taxon>Alphaproteobacteria</taxon>
        <taxon>Hyphomicrobiales</taxon>
        <taxon>Xanthobacteraceae</taxon>
        <taxon>Ancylobacter</taxon>
    </lineage>
</organism>
<protein>
    <submittedName>
        <fullName evidence="3">(R)-hydratase</fullName>
    </submittedName>
</protein>
<dbReference type="AlphaFoldDB" id="A0A2W5KMW6"/>
<gene>
    <name evidence="3" type="ORF">DI565_10400</name>
</gene>
<dbReference type="InterPro" id="IPR029069">
    <property type="entry name" value="HotDog_dom_sf"/>
</dbReference>
<accession>A0A2W5KMW6</accession>
<dbReference type="InterPro" id="IPR002539">
    <property type="entry name" value="MaoC-like_dom"/>
</dbReference>